<organism evidence="6 7">
    <name type="scientific">Marinobacter lipolyticus SM19</name>
    <dbReference type="NCBI Taxonomy" id="1318628"/>
    <lineage>
        <taxon>Bacteria</taxon>
        <taxon>Pseudomonadati</taxon>
        <taxon>Pseudomonadota</taxon>
        <taxon>Gammaproteobacteria</taxon>
        <taxon>Pseudomonadales</taxon>
        <taxon>Marinobacteraceae</taxon>
        <taxon>Marinobacter</taxon>
    </lineage>
</organism>
<evidence type="ECO:0000313" key="6">
    <source>
        <dbReference type="EMBL" id="EON93006.1"/>
    </source>
</evidence>
<keyword evidence="3" id="KW-0732">Signal</keyword>
<evidence type="ECO:0000256" key="2">
    <source>
        <dbReference type="ARBA" id="ARBA00010333"/>
    </source>
</evidence>
<evidence type="ECO:0000256" key="1">
    <source>
        <dbReference type="ARBA" id="ARBA00001946"/>
    </source>
</evidence>
<dbReference type="InterPro" id="IPR029787">
    <property type="entry name" value="Nucleotide_cyclase"/>
</dbReference>
<dbReference type="SUPFAM" id="SSF53850">
    <property type="entry name" value="Periplasmic binding protein-like II"/>
    <property type="match status" value="3"/>
</dbReference>
<dbReference type="eggNOG" id="COG0834">
    <property type="taxonomic scope" value="Bacteria"/>
</dbReference>
<dbReference type="PATRIC" id="fig|1318628.3.peg.1223"/>
<keyword evidence="4" id="KW-0472">Membrane</keyword>
<dbReference type="STRING" id="1318628.MARLIPOL_06104"/>
<dbReference type="GO" id="GO:0003824">
    <property type="term" value="F:catalytic activity"/>
    <property type="evidence" value="ECO:0007669"/>
    <property type="project" value="UniProtKB-ARBA"/>
</dbReference>
<dbReference type="InterPro" id="IPR043128">
    <property type="entry name" value="Rev_trsase/Diguanyl_cyclase"/>
</dbReference>
<dbReference type="NCBIfam" id="TIGR00254">
    <property type="entry name" value="GGDEF"/>
    <property type="match status" value="1"/>
</dbReference>
<name>R8B350_9GAMM</name>
<comment type="cofactor">
    <cofactor evidence="1">
        <name>Mg(2+)</name>
        <dbReference type="ChEBI" id="CHEBI:18420"/>
    </cofactor>
</comment>
<dbReference type="Gene3D" id="3.30.70.270">
    <property type="match status" value="1"/>
</dbReference>
<dbReference type="Proteomes" id="UP000016540">
    <property type="component" value="Unassembled WGS sequence"/>
</dbReference>
<dbReference type="AlphaFoldDB" id="R8B350"/>
<dbReference type="PROSITE" id="PS50887">
    <property type="entry name" value="GGDEF"/>
    <property type="match status" value="1"/>
</dbReference>
<dbReference type="OrthoDB" id="9180959at2"/>
<dbReference type="FunFam" id="3.30.70.270:FF:000001">
    <property type="entry name" value="Diguanylate cyclase domain protein"/>
    <property type="match status" value="1"/>
</dbReference>
<gene>
    <name evidence="6" type="ORF">MARLIPOL_06104</name>
</gene>
<accession>R8B350</accession>
<dbReference type="InterPro" id="IPR000160">
    <property type="entry name" value="GGDEF_dom"/>
</dbReference>
<reference evidence="6 7" key="1">
    <citation type="journal article" date="2013" name="Genome Announc.">
        <title>Draft Genome Sequence of the Moderately Halophilic Bacterium Marinobacter lipolyticus Strain SM19.</title>
        <authorList>
            <person name="Papke R.T."/>
            <person name="de la Haba R.R."/>
            <person name="Infante-Dominguez C."/>
            <person name="Perez D."/>
            <person name="Sanchez-Porro C."/>
            <person name="Lapierre P."/>
            <person name="Ventosa A."/>
        </authorList>
    </citation>
    <scope>NUCLEOTIDE SEQUENCE [LARGE SCALE GENOMIC DNA]</scope>
    <source>
        <strain evidence="6 7">SM19</strain>
    </source>
</reference>
<dbReference type="EMBL" id="ASAD01000008">
    <property type="protein sequence ID" value="EON93006.1"/>
    <property type="molecule type" value="Genomic_DNA"/>
</dbReference>
<dbReference type="SMART" id="SM00267">
    <property type="entry name" value="GGDEF"/>
    <property type="match status" value="1"/>
</dbReference>
<dbReference type="InterPro" id="IPR001638">
    <property type="entry name" value="Solute-binding_3/MltF_N"/>
</dbReference>
<sequence length="969" mass="108979">MSVFSSPLRQLLRAGYPLLCGVLLALAVVVPAWGKQSSPITIGIVSDNQPYSTISGRDASGFSIDVLREVERHSNLTFEFRAGSWPEIYSAFLNGELDAIDSISFSKERAKDILFTQPYHVRQTYLMHDTERPIDPVSSLEELKSLQVGVVRDVYYRDLLLDNGVTVKTYDSLSSQIRALAFGWVDVIIGPELTLKYYANQAGFRFLDFAGPAPLGAMSQEDFRIGVLKSNRTLFEKIRTGLDAVPQEHIEMLLERWQEYGGARITETRGFSLSTAEQQYIQQTGPVRVGIMHEYAPFSFEDGGQLQGLSVDVLNRIADLTGLQIIPVGGQWSDLFEMFRNDEIDVMANMSFNARRKTFTRFTEPYHVIPNVAFTLNNNLFFESLEELDGLTVAVGSGIYYESAIKDRLGDQVHTFASQQAMFKSLADGSVDVVFAALPNGNYWVRELGITGVRIAGELSPSNTPGEDLRFGVRPALAPLASIMDTALAAISPTEMRIIEDRWLGASFNTPDTKPPVTFSDQERAWLEQRDQRLTLCVDPDWMPLEGVNHRGQHTGVSAEAFSLFAERSNIRFEVLPNASWQKAIQAVKERRCDLLPMAMKTPQKAEFLDFTVPYLKIPNVVIGRIEAPFMERLKDLDGMRLGVVADYAFTELLKQRQPGIQLVDIPNERTGLRMLQQGELDGSIATLATASHHMQAMGLADLKVIGRIPSDWFLSVATRNDEPILLGIMQKLVASLNTEEKRQLDSQWRKVQLEQTVDYTLLWQLVLIATIILSLLFYWNRKLGRLNRKLAIANATLQHLSVTDDLTQLGNRSYFDREFNLSFQWCQRHRAGFAVAMVDADHFKRINDTYGHEAGDLCLKALADSMRAHFRRDTDRIARFGGEEFVIFTTYQDQGDMIKRLDDFRAAIGHSLNVSDNPDIQLTISIGLAIGIPGTTIEPDEFLRQADQALYLAKQNGRNRLEVKTVSQ</sequence>
<evidence type="ECO:0000259" key="5">
    <source>
        <dbReference type="PROSITE" id="PS50887"/>
    </source>
</evidence>
<evidence type="ECO:0000313" key="7">
    <source>
        <dbReference type="Proteomes" id="UP000016540"/>
    </source>
</evidence>
<proteinExistence type="inferred from homology"/>
<dbReference type="Gene3D" id="3.40.190.10">
    <property type="entry name" value="Periplasmic binding protein-like II"/>
    <property type="match status" value="6"/>
</dbReference>
<dbReference type="CDD" id="cd13708">
    <property type="entry name" value="PBP2_BvgS_like_1"/>
    <property type="match status" value="1"/>
</dbReference>
<evidence type="ECO:0000256" key="4">
    <source>
        <dbReference type="SAM" id="Phobius"/>
    </source>
</evidence>
<dbReference type="CDD" id="cd01949">
    <property type="entry name" value="GGDEF"/>
    <property type="match status" value="1"/>
</dbReference>
<keyword evidence="4" id="KW-0812">Transmembrane</keyword>
<dbReference type="Pfam" id="PF00497">
    <property type="entry name" value="SBP_bac_3"/>
    <property type="match status" value="3"/>
</dbReference>
<dbReference type="HOGENOM" id="CLU_012092_0_0_6"/>
<evidence type="ECO:0000256" key="3">
    <source>
        <dbReference type="ARBA" id="ARBA00022729"/>
    </source>
</evidence>
<dbReference type="Pfam" id="PF00990">
    <property type="entry name" value="GGDEF"/>
    <property type="match status" value="1"/>
</dbReference>
<feature type="domain" description="GGDEF" evidence="5">
    <location>
        <begin position="832"/>
        <end position="967"/>
    </location>
</feature>
<dbReference type="CDD" id="cd01007">
    <property type="entry name" value="PBP2_BvgS_HisK_like"/>
    <property type="match status" value="2"/>
</dbReference>
<dbReference type="PANTHER" id="PTHR35936">
    <property type="entry name" value="MEMBRANE-BOUND LYTIC MUREIN TRANSGLYCOSYLASE F"/>
    <property type="match status" value="1"/>
</dbReference>
<comment type="caution">
    <text evidence="6">The sequence shown here is derived from an EMBL/GenBank/DDBJ whole genome shotgun (WGS) entry which is preliminary data.</text>
</comment>
<dbReference type="SUPFAM" id="SSF55073">
    <property type="entry name" value="Nucleotide cyclase"/>
    <property type="match status" value="1"/>
</dbReference>
<dbReference type="RefSeq" id="WP_012137222.1">
    <property type="nucleotide sequence ID" value="NZ_KE007306.1"/>
</dbReference>
<dbReference type="SMART" id="SM00062">
    <property type="entry name" value="PBPb"/>
    <property type="match status" value="3"/>
</dbReference>
<keyword evidence="4" id="KW-1133">Transmembrane helix</keyword>
<keyword evidence="7" id="KW-1185">Reference proteome</keyword>
<dbReference type="eggNOG" id="COG3706">
    <property type="taxonomic scope" value="Bacteria"/>
</dbReference>
<feature type="transmembrane region" description="Helical" evidence="4">
    <location>
        <begin position="762"/>
        <end position="780"/>
    </location>
</feature>
<protein>
    <submittedName>
        <fullName evidence="6">Diguanylate cyclase</fullName>
    </submittedName>
</protein>
<comment type="similarity">
    <text evidence="2">Belongs to the bacterial solute-binding protein 3 family.</text>
</comment>
<dbReference type="PANTHER" id="PTHR35936:SF19">
    <property type="entry name" value="AMINO-ACID-BINDING PROTEIN YXEM-RELATED"/>
    <property type="match status" value="1"/>
</dbReference>